<sequence length="385" mass="42776">MSQNKIKLGMIGGGSSSFIGLTHRIAAAMGENFTLVGGAFERDHNKALDFAKTLGLDLSRCYANIDDFIAGENALPKPERIEVVVIVTPNFLHYSMAKQLIQAGFHVICEKPVTNTAAESIELEQLVNKHKVVFALTHTYTGYPMVRQMKTMIAEGMIGDIQKVDAQYYQGWINPVIHDKEKRKSVWRLDPEKAGQSCCMGDIGVHAFNMIEYTTGLKTTKVLSDLSTLYNDNPLDIDGTALLRFENGIRGIVRASQIATGEENNLKIAVYGRKGALKWEQENPNYLYFLQEDKPVQVFKPGHVYNSDFAKESTKMASGHPEGIFDSMANIYNGAAKAIRAEAYQKGAFPTIHDGVRGMKFIEAVLESTQNGNSWTEIVDEHEDN</sequence>
<evidence type="ECO:0000313" key="4">
    <source>
        <dbReference type="Proteomes" id="UP000036908"/>
    </source>
</evidence>
<dbReference type="PATRIC" id="fig|1566026.4.peg.273"/>
<dbReference type="AlphaFoldDB" id="A0A0L8AK78"/>
<dbReference type="SUPFAM" id="SSF51735">
    <property type="entry name" value="NAD(P)-binding Rossmann-fold domains"/>
    <property type="match status" value="1"/>
</dbReference>
<dbReference type="RefSeq" id="WP_053223573.1">
    <property type="nucleotide sequence ID" value="NZ_JSVA01000010.1"/>
</dbReference>
<dbReference type="SUPFAM" id="SSF55347">
    <property type="entry name" value="Glyceraldehyde-3-phosphate dehydrogenase-like, C-terminal domain"/>
    <property type="match status" value="1"/>
</dbReference>
<gene>
    <name evidence="3" type="ORF">OB69_09950</name>
</gene>
<comment type="caution">
    <text evidence="3">The sequence shown here is derived from an EMBL/GenBank/DDBJ whole genome shotgun (WGS) entry which is preliminary data.</text>
</comment>
<evidence type="ECO:0000259" key="1">
    <source>
        <dbReference type="Pfam" id="PF01408"/>
    </source>
</evidence>
<dbReference type="Proteomes" id="UP000036908">
    <property type="component" value="Unassembled WGS sequence"/>
</dbReference>
<dbReference type="Gene3D" id="3.30.360.10">
    <property type="entry name" value="Dihydrodipicolinate Reductase, domain 2"/>
    <property type="match status" value="1"/>
</dbReference>
<dbReference type="InterPro" id="IPR051317">
    <property type="entry name" value="Gfo/Idh/MocA_oxidoreduct"/>
</dbReference>
<dbReference type="InterPro" id="IPR000683">
    <property type="entry name" value="Gfo/Idh/MocA-like_OxRdtase_N"/>
</dbReference>
<dbReference type="OrthoDB" id="9815825at2"/>
<protein>
    <submittedName>
        <fullName evidence="3">Oxidoreductase</fullName>
    </submittedName>
</protein>
<feature type="domain" description="GFO/IDH/MocA-like oxidoreductase" evidence="2">
    <location>
        <begin position="146"/>
        <end position="277"/>
    </location>
</feature>
<reference evidence="4" key="1">
    <citation type="submission" date="2014-11" db="EMBL/GenBank/DDBJ databases">
        <title>Genome sequencing of Roseivirga sp. D-25.</title>
        <authorList>
            <person name="Selvaratnam C."/>
            <person name="Thevarajoo S."/>
            <person name="Goh K.M."/>
            <person name="Eee R."/>
            <person name="Chan K.-G."/>
            <person name="Chong C.S."/>
        </authorList>
    </citation>
    <scope>NUCLEOTIDE SEQUENCE [LARGE SCALE GENOMIC DNA]</scope>
    <source>
        <strain evidence="4">D-25</strain>
    </source>
</reference>
<dbReference type="GO" id="GO:0000166">
    <property type="term" value="F:nucleotide binding"/>
    <property type="evidence" value="ECO:0007669"/>
    <property type="project" value="InterPro"/>
</dbReference>
<accession>A0A0L8AK78</accession>
<evidence type="ECO:0000259" key="2">
    <source>
        <dbReference type="Pfam" id="PF22725"/>
    </source>
</evidence>
<dbReference type="InterPro" id="IPR036291">
    <property type="entry name" value="NAD(P)-bd_dom_sf"/>
</dbReference>
<name>A0A0L8AK78_9BACT</name>
<dbReference type="InterPro" id="IPR055170">
    <property type="entry name" value="GFO_IDH_MocA-like_dom"/>
</dbReference>
<keyword evidence="4" id="KW-1185">Reference proteome</keyword>
<proteinExistence type="predicted"/>
<dbReference type="Gene3D" id="3.40.50.720">
    <property type="entry name" value="NAD(P)-binding Rossmann-like Domain"/>
    <property type="match status" value="1"/>
</dbReference>
<dbReference type="Pfam" id="PF22725">
    <property type="entry name" value="GFO_IDH_MocA_C3"/>
    <property type="match status" value="1"/>
</dbReference>
<organism evidence="3 4">
    <name type="scientific">Roseivirga seohaensis subsp. aquiponti</name>
    <dbReference type="NCBI Taxonomy" id="1566026"/>
    <lineage>
        <taxon>Bacteria</taxon>
        <taxon>Pseudomonadati</taxon>
        <taxon>Bacteroidota</taxon>
        <taxon>Cytophagia</taxon>
        <taxon>Cytophagales</taxon>
        <taxon>Roseivirgaceae</taxon>
        <taxon>Roseivirga</taxon>
    </lineage>
</organism>
<feature type="domain" description="Gfo/Idh/MocA-like oxidoreductase N-terminal" evidence="1">
    <location>
        <begin position="6"/>
        <end position="137"/>
    </location>
</feature>
<dbReference type="Pfam" id="PF01408">
    <property type="entry name" value="GFO_IDH_MocA"/>
    <property type="match status" value="1"/>
</dbReference>
<evidence type="ECO:0000313" key="3">
    <source>
        <dbReference type="EMBL" id="KOF02637.1"/>
    </source>
</evidence>
<dbReference type="EMBL" id="JSVA01000010">
    <property type="protein sequence ID" value="KOF02637.1"/>
    <property type="molecule type" value="Genomic_DNA"/>
</dbReference>
<dbReference type="PANTHER" id="PTHR43708:SF3">
    <property type="entry name" value="OXIDOREDUCTASE"/>
    <property type="match status" value="1"/>
</dbReference>
<dbReference type="PANTHER" id="PTHR43708">
    <property type="entry name" value="CONSERVED EXPRESSED OXIDOREDUCTASE (EUROFUNG)"/>
    <property type="match status" value="1"/>
</dbReference>